<keyword evidence="2" id="KW-1185">Reference proteome</keyword>
<dbReference type="EMBL" id="JAENGY010000993">
    <property type="protein sequence ID" value="KAG6953843.1"/>
    <property type="molecule type" value="Genomic_DNA"/>
</dbReference>
<evidence type="ECO:0000313" key="1">
    <source>
        <dbReference type="EMBL" id="KAG6953843.1"/>
    </source>
</evidence>
<dbReference type="AlphaFoldDB" id="A0A8J5IIY2"/>
<accession>A0A8J5IIY2</accession>
<protein>
    <submittedName>
        <fullName evidence="1">Uncharacterized protein</fullName>
    </submittedName>
</protein>
<dbReference type="Proteomes" id="UP000709295">
    <property type="component" value="Unassembled WGS sequence"/>
</dbReference>
<reference evidence="1" key="1">
    <citation type="submission" date="2021-01" db="EMBL/GenBank/DDBJ databases">
        <title>Phytophthora aleatoria, a newly-described species from Pinus radiata is distinct from Phytophthora cactorum isolates based on comparative genomics.</title>
        <authorList>
            <person name="Mcdougal R."/>
            <person name="Panda P."/>
            <person name="Williams N."/>
            <person name="Studholme D.J."/>
        </authorList>
    </citation>
    <scope>NUCLEOTIDE SEQUENCE</scope>
    <source>
        <strain evidence="1">NZFS 4037</strain>
    </source>
</reference>
<name>A0A8J5IIY2_9STRA</name>
<proteinExistence type="predicted"/>
<sequence length="96" mass="10770">MTEVWRVVCVNASMLSTSLKMYQVALRSPRLQKLPGSTCAFALWGGVNFRAGSGLEEKQGHVRQIRQDDTCMVDGCEYYILRLPAWCGHEDEGVCD</sequence>
<comment type="caution">
    <text evidence="1">The sequence shown here is derived from an EMBL/GenBank/DDBJ whole genome shotgun (WGS) entry which is preliminary data.</text>
</comment>
<gene>
    <name evidence="1" type="ORF">JG688_00012623</name>
</gene>
<organism evidence="1 2">
    <name type="scientific">Phytophthora aleatoria</name>
    <dbReference type="NCBI Taxonomy" id="2496075"/>
    <lineage>
        <taxon>Eukaryota</taxon>
        <taxon>Sar</taxon>
        <taxon>Stramenopiles</taxon>
        <taxon>Oomycota</taxon>
        <taxon>Peronosporomycetes</taxon>
        <taxon>Peronosporales</taxon>
        <taxon>Peronosporaceae</taxon>
        <taxon>Phytophthora</taxon>
    </lineage>
</organism>
<evidence type="ECO:0000313" key="2">
    <source>
        <dbReference type="Proteomes" id="UP000709295"/>
    </source>
</evidence>